<proteinExistence type="predicted"/>
<reference evidence="2 3" key="1">
    <citation type="journal article" date="2016" name="Sci. Rep.">
        <title>Draft genome sequencing and secretome analysis of fungal phytopathogen Ascochyta rabiei provides insight into the necrotrophic effector repertoire.</title>
        <authorList>
            <person name="Verma S."/>
            <person name="Gazara R.K."/>
            <person name="Nizam S."/>
            <person name="Parween S."/>
            <person name="Chattopadhyay D."/>
            <person name="Verma P.K."/>
        </authorList>
    </citation>
    <scope>NUCLEOTIDE SEQUENCE [LARGE SCALE GENOMIC DNA]</scope>
    <source>
        <strain evidence="2 3">ArDII</strain>
    </source>
</reference>
<feature type="region of interest" description="Disordered" evidence="1">
    <location>
        <begin position="41"/>
        <end position="126"/>
    </location>
</feature>
<feature type="region of interest" description="Disordered" evidence="1">
    <location>
        <begin position="1"/>
        <end position="26"/>
    </location>
</feature>
<evidence type="ECO:0000313" key="2">
    <source>
        <dbReference type="EMBL" id="KZM19207.1"/>
    </source>
</evidence>
<organism evidence="2 3">
    <name type="scientific">Didymella rabiei</name>
    <name type="common">Chickpea ascochyta blight fungus</name>
    <name type="synonym">Mycosphaerella rabiei</name>
    <dbReference type="NCBI Taxonomy" id="5454"/>
    <lineage>
        <taxon>Eukaryota</taxon>
        <taxon>Fungi</taxon>
        <taxon>Dikarya</taxon>
        <taxon>Ascomycota</taxon>
        <taxon>Pezizomycotina</taxon>
        <taxon>Dothideomycetes</taxon>
        <taxon>Pleosporomycetidae</taxon>
        <taxon>Pleosporales</taxon>
        <taxon>Pleosporineae</taxon>
        <taxon>Didymellaceae</taxon>
        <taxon>Ascochyta</taxon>
    </lineage>
</organism>
<evidence type="ECO:0000256" key="1">
    <source>
        <dbReference type="SAM" id="MobiDB-lite"/>
    </source>
</evidence>
<evidence type="ECO:0000313" key="3">
    <source>
        <dbReference type="Proteomes" id="UP000076837"/>
    </source>
</evidence>
<name>A0A162WUA4_DIDRA</name>
<sequence>MPSLPSSLSAPEMLGKNSHLPRADKYREVAYHQDDQGRYVAQSYPLWRQPPPVKAPPKQRLQSKGDCSRTQPIVCAEQSFPRPGSKESSVIVQSREDRSGTKSRDIKYTKSLSPPPAPRLRRLSTPDLSDVDEERCFCDCDHDPREIAASSW</sequence>
<keyword evidence="3" id="KW-1185">Reference proteome</keyword>
<dbReference type="Proteomes" id="UP000076837">
    <property type="component" value="Unassembled WGS sequence"/>
</dbReference>
<comment type="caution">
    <text evidence="2">The sequence shown here is derived from an EMBL/GenBank/DDBJ whole genome shotgun (WGS) entry which is preliminary data.</text>
</comment>
<feature type="compositionally biased region" description="Basic and acidic residues" evidence="1">
    <location>
        <begin position="94"/>
        <end position="108"/>
    </location>
</feature>
<protein>
    <submittedName>
        <fullName evidence="2">Uncharacterized protein</fullName>
    </submittedName>
</protein>
<gene>
    <name evidence="2" type="ORF">ST47_g9649</name>
</gene>
<dbReference type="EMBL" id="JYNV01000298">
    <property type="protein sequence ID" value="KZM19207.1"/>
    <property type="molecule type" value="Genomic_DNA"/>
</dbReference>
<accession>A0A162WUA4</accession>
<dbReference type="AlphaFoldDB" id="A0A162WUA4"/>